<dbReference type="PANTHER" id="PTHR25465:SF14">
    <property type="entry name" value="E3 UBIQUITIN-PROTEIN LIGASE TRIM65"/>
    <property type="match status" value="1"/>
</dbReference>
<dbReference type="SUPFAM" id="SSF49899">
    <property type="entry name" value="Concanavalin A-like lectins/glucanases"/>
    <property type="match status" value="1"/>
</dbReference>
<organism evidence="5 6">
    <name type="scientific">Collichthys lucidus</name>
    <name type="common">Big head croaker</name>
    <name type="synonym">Sciaena lucida</name>
    <dbReference type="NCBI Taxonomy" id="240159"/>
    <lineage>
        <taxon>Eukaryota</taxon>
        <taxon>Metazoa</taxon>
        <taxon>Chordata</taxon>
        <taxon>Craniata</taxon>
        <taxon>Vertebrata</taxon>
        <taxon>Euteleostomi</taxon>
        <taxon>Actinopterygii</taxon>
        <taxon>Neopterygii</taxon>
        <taxon>Teleostei</taxon>
        <taxon>Neoteleostei</taxon>
        <taxon>Acanthomorphata</taxon>
        <taxon>Eupercaria</taxon>
        <taxon>Sciaenidae</taxon>
        <taxon>Collichthys</taxon>
    </lineage>
</organism>
<dbReference type="PROSITE" id="PS50188">
    <property type="entry name" value="B302_SPRY"/>
    <property type="match status" value="1"/>
</dbReference>
<dbReference type="PANTHER" id="PTHR25465">
    <property type="entry name" value="B-BOX DOMAIN CONTAINING"/>
    <property type="match status" value="1"/>
</dbReference>
<dbReference type="InterPro" id="IPR043136">
    <property type="entry name" value="B30.2/SPRY_sf"/>
</dbReference>
<dbReference type="InterPro" id="IPR013320">
    <property type="entry name" value="ConA-like_dom_sf"/>
</dbReference>
<dbReference type="InterPro" id="IPR001870">
    <property type="entry name" value="B30.2/SPRY"/>
</dbReference>
<dbReference type="Pfam" id="PF00622">
    <property type="entry name" value="SPRY"/>
    <property type="match status" value="1"/>
</dbReference>
<dbReference type="InterPro" id="IPR003877">
    <property type="entry name" value="SPRY_dom"/>
</dbReference>
<reference evidence="5 6" key="1">
    <citation type="submission" date="2019-01" db="EMBL/GenBank/DDBJ databases">
        <title>Genome Assembly of Collichthys lucidus.</title>
        <authorList>
            <person name="Cai M."/>
            <person name="Xiao S."/>
        </authorList>
    </citation>
    <scope>NUCLEOTIDE SEQUENCE [LARGE SCALE GENOMIC DNA]</scope>
    <source>
        <strain evidence="5">JT15FE1705JMU</strain>
        <tissue evidence="5">Muscle</tissue>
    </source>
</reference>
<dbReference type="GO" id="GO:0005737">
    <property type="term" value="C:cytoplasm"/>
    <property type="evidence" value="ECO:0007669"/>
    <property type="project" value="UniProtKB-ARBA"/>
</dbReference>
<dbReference type="SMART" id="SM00449">
    <property type="entry name" value="SPRY"/>
    <property type="match status" value="1"/>
</dbReference>
<dbReference type="Gene3D" id="2.60.120.920">
    <property type="match status" value="1"/>
</dbReference>
<dbReference type="Pfam" id="PF13765">
    <property type="entry name" value="PRY"/>
    <property type="match status" value="1"/>
</dbReference>
<gene>
    <name evidence="5" type="ORF">D9C73_016689</name>
</gene>
<evidence type="ECO:0000259" key="4">
    <source>
        <dbReference type="PROSITE" id="PS50188"/>
    </source>
</evidence>
<keyword evidence="6" id="KW-1185">Reference proteome</keyword>
<feature type="domain" description="B30.2/SPRY" evidence="4">
    <location>
        <begin position="1"/>
        <end position="185"/>
    </location>
</feature>
<dbReference type="CDD" id="cd16040">
    <property type="entry name" value="SPRY_PRY_SNTX"/>
    <property type="match status" value="1"/>
</dbReference>
<dbReference type="PRINTS" id="PR01407">
    <property type="entry name" value="BUTYPHLNCDUF"/>
</dbReference>
<dbReference type="InterPro" id="IPR051051">
    <property type="entry name" value="E3_ubiq-ligase_TRIM/RNF"/>
</dbReference>
<proteinExistence type="predicted"/>
<dbReference type="InterPro" id="IPR003879">
    <property type="entry name" value="Butyrophylin_SPRY"/>
</dbReference>
<evidence type="ECO:0000256" key="3">
    <source>
        <dbReference type="ARBA" id="ARBA00022833"/>
    </source>
</evidence>
<evidence type="ECO:0000256" key="1">
    <source>
        <dbReference type="ARBA" id="ARBA00022723"/>
    </source>
</evidence>
<accession>A0A4U5V5L2</accession>
<keyword evidence="3" id="KW-0862">Zinc</keyword>
<protein>
    <submittedName>
        <fullName evidence="5">Neoverrucotoxin subunit beta</fullName>
    </submittedName>
</protein>
<dbReference type="Proteomes" id="UP000298787">
    <property type="component" value="Chromosome 14"/>
</dbReference>
<dbReference type="GO" id="GO:0008270">
    <property type="term" value="F:zinc ion binding"/>
    <property type="evidence" value="ECO:0007669"/>
    <property type="project" value="UniProtKB-KW"/>
</dbReference>
<evidence type="ECO:0000313" key="6">
    <source>
        <dbReference type="Proteomes" id="UP000298787"/>
    </source>
</evidence>
<name>A0A4U5V5L2_COLLU</name>
<sequence>MKPGLRKYARELTLDTNTANRKLIFSDHNRKVTAGKETQPYPDHPERFDYWKQLLCTDGLTGRCYWEVEWEGKVYIAVTYKGIKRRGQGDNCCLGRNDQSWSLHCSDEGYSTLHSNKRVSIRNPALKRVGVYLDWPAGILSFYRVSDELTTHISTFHITFTEPVYPAFRIRLDPFNSSVSLCDIV</sequence>
<evidence type="ECO:0000256" key="2">
    <source>
        <dbReference type="ARBA" id="ARBA00022771"/>
    </source>
</evidence>
<dbReference type="AlphaFoldDB" id="A0A4U5V5L2"/>
<dbReference type="EMBL" id="CM014091">
    <property type="protein sequence ID" value="TKS82580.1"/>
    <property type="molecule type" value="Genomic_DNA"/>
</dbReference>
<dbReference type="InterPro" id="IPR006574">
    <property type="entry name" value="PRY"/>
</dbReference>
<dbReference type="STRING" id="240159.A0A4U5V5L2"/>
<keyword evidence="2" id="KW-0863">Zinc-finger</keyword>
<keyword evidence="1" id="KW-0479">Metal-binding</keyword>
<dbReference type="SMART" id="SM00589">
    <property type="entry name" value="PRY"/>
    <property type="match status" value="1"/>
</dbReference>
<evidence type="ECO:0000313" key="5">
    <source>
        <dbReference type="EMBL" id="TKS82580.1"/>
    </source>
</evidence>